<accession>A0A2N5GFJ5</accession>
<proteinExistence type="inferred from homology"/>
<dbReference type="Proteomes" id="UP000234951">
    <property type="component" value="Unassembled WGS sequence"/>
</dbReference>
<dbReference type="GO" id="GO:0005829">
    <property type="term" value="C:cytosol"/>
    <property type="evidence" value="ECO:0007669"/>
    <property type="project" value="TreeGrafter"/>
</dbReference>
<dbReference type="EMBL" id="PGVD01000045">
    <property type="protein sequence ID" value="PLR94917.1"/>
    <property type="molecule type" value="Genomic_DNA"/>
</dbReference>
<dbReference type="InterPro" id="IPR050217">
    <property type="entry name" value="Peroxiredoxin"/>
</dbReference>
<dbReference type="OrthoDB" id="9812811at2"/>
<dbReference type="GO" id="GO:0008379">
    <property type="term" value="F:thioredoxin peroxidase activity"/>
    <property type="evidence" value="ECO:0007669"/>
    <property type="project" value="TreeGrafter"/>
</dbReference>
<feature type="domain" description="Alkyl hydroperoxide reductase subunit C/ Thiol specific antioxidant" evidence="5">
    <location>
        <begin position="2"/>
        <end position="71"/>
    </location>
</feature>
<dbReference type="PANTHER" id="PTHR10681">
    <property type="entry name" value="THIOREDOXIN PEROXIDASE"/>
    <property type="match status" value="1"/>
</dbReference>
<organism evidence="6 8">
    <name type="scientific">Bacillus canaveralius</name>
    <dbReference type="NCBI Taxonomy" id="1403243"/>
    <lineage>
        <taxon>Bacteria</taxon>
        <taxon>Bacillati</taxon>
        <taxon>Bacillota</taxon>
        <taxon>Bacilli</taxon>
        <taxon>Bacillales</taxon>
        <taxon>Bacillaceae</taxon>
        <taxon>Bacillus</taxon>
    </lineage>
</organism>
<dbReference type="InterPro" id="IPR000866">
    <property type="entry name" value="AhpC/TSA"/>
</dbReference>
<dbReference type="Gene3D" id="3.40.30.10">
    <property type="entry name" value="Glutaredoxin"/>
    <property type="match status" value="1"/>
</dbReference>
<dbReference type="Pfam" id="PF00578">
    <property type="entry name" value="AhpC-TSA"/>
    <property type="match status" value="1"/>
</dbReference>
<dbReference type="GO" id="GO:0006979">
    <property type="term" value="P:response to oxidative stress"/>
    <property type="evidence" value="ECO:0007669"/>
    <property type="project" value="TreeGrafter"/>
</dbReference>
<evidence type="ECO:0000256" key="3">
    <source>
        <dbReference type="ARBA" id="ARBA00023157"/>
    </source>
</evidence>
<comment type="function">
    <text evidence="4">Thiol-specific peroxidase that catalyzes the reduction of hydrogen peroxide and organic hydroperoxides to water and alcohols, respectively. Plays a role in cell protection against oxidative stress by detoxifying peroxides.</text>
</comment>
<evidence type="ECO:0000313" key="8">
    <source>
        <dbReference type="Proteomes" id="UP000234951"/>
    </source>
</evidence>
<keyword evidence="2" id="KW-0560">Oxidoreductase</keyword>
<evidence type="ECO:0000259" key="5">
    <source>
        <dbReference type="Pfam" id="PF00578"/>
    </source>
</evidence>
<dbReference type="Proteomes" id="UP000235114">
    <property type="component" value="Unassembled WGS sequence"/>
</dbReference>
<name>A0A2N5GFJ5_9BACI</name>
<dbReference type="SUPFAM" id="SSF52833">
    <property type="entry name" value="Thioredoxin-like"/>
    <property type="match status" value="1"/>
</dbReference>
<comment type="caution">
    <text evidence="6">The sequence shown here is derived from an EMBL/GenBank/DDBJ whole genome shotgun (WGS) entry which is preliminary data.</text>
</comment>
<evidence type="ECO:0000313" key="9">
    <source>
        <dbReference type="Proteomes" id="UP000235114"/>
    </source>
</evidence>
<dbReference type="GO" id="GO:0033554">
    <property type="term" value="P:cellular response to stress"/>
    <property type="evidence" value="ECO:0007669"/>
    <property type="project" value="TreeGrafter"/>
</dbReference>
<evidence type="ECO:0000256" key="2">
    <source>
        <dbReference type="ARBA" id="ARBA00023002"/>
    </source>
</evidence>
<dbReference type="PANTHER" id="PTHR10681:SF128">
    <property type="entry name" value="THIOREDOXIN-DEPENDENT PEROXIDE REDUCTASE, MITOCHONDRIAL"/>
    <property type="match status" value="1"/>
</dbReference>
<gene>
    <name evidence="6" type="ORF">CU635_22760</name>
    <name evidence="7" type="ORF">CVD25_15770</name>
</gene>
<evidence type="ECO:0000256" key="1">
    <source>
        <dbReference type="ARBA" id="ARBA00009796"/>
    </source>
</evidence>
<reference evidence="7 9" key="2">
    <citation type="submission" date="2017-12" db="EMBL/GenBank/DDBJ databases">
        <title>Comparative Functional Genomics of Dry Heat Resistant strains isolated from the Viking Spacecraft.</title>
        <authorList>
            <person name="Seuylemezian A."/>
            <person name="Cooper K."/>
            <person name="Vaishampayan P."/>
        </authorList>
    </citation>
    <scope>NUCLEOTIDE SEQUENCE [LARGE SCALE GENOMIC DNA]</scope>
    <source>
        <strain evidence="7 9">ATCC 29669</strain>
    </source>
</reference>
<reference evidence="6 8" key="1">
    <citation type="submission" date="2017-11" db="EMBL/GenBank/DDBJ databases">
        <title>Comparitive Functional Genomics of Dry Heat Resistant strains isolated from the Viking Spacecraft.</title>
        <authorList>
            <person name="Seuylemezian A."/>
            <person name="Cooper K."/>
            <person name="Vaishampayan P."/>
        </authorList>
    </citation>
    <scope>NUCLEOTIDE SEQUENCE [LARGE SCALE GENOMIC DNA]</scope>
    <source>
        <strain evidence="6 8">M4.6</strain>
    </source>
</reference>
<keyword evidence="9" id="KW-1185">Reference proteome</keyword>
<evidence type="ECO:0000313" key="7">
    <source>
        <dbReference type="EMBL" id="PLR94917.1"/>
    </source>
</evidence>
<dbReference type="AlphaFoldDB" id="A0A2N5GFJ5"/>
<dbReference type="GO" id="GO:0045454">
    <property type="term" value="P:cell redox homeostasis"/>
    <property type="evidence" value="ECO:0007669"/>
    <property type="project" value="TreeGrafter"/>
</dbReference>
<evidence type="ECO:0000256" key="4">
    <source>
        <dbReference type="ARBA" id="ARBA00037420"/>
    </source>
</evidence>
<sequence>MKALKTEVVAISTDSVYAHKVFKETSSSLRNVAYPLVSDRTQEISRAYRVLDEQTGESFRATFIISPEQIIFAKHIYPKEIGRNIPEIVRLIQGIQLAQQTGQGVPANWLPGNKGIQHNDDEIGRI</sequence>
<dbReference type="EMBL" id="PGVA01000095">
    <property type="protein sequence ID" value="PLR79516.1"/>
    <property type="molecule type" value="Genomic_DNA"/>
</dbReference>
<dbReference type="GO" id="GO:0042744">
    <property type="term" value="P:hydrogen peroxide catabolic process"/>
    <property type="evidence" value="ECO:0007669"/>
    <property type="project" value="TreeGrafter"/>
</dbReference>
<protein>
    <submittedName>
        <fullName evidence="6">Alkyl hydroperoxide reductase</fullName>
    </submittedName>
</protein>
<dbReference type="InterPro" id="IPR036249">
    <property type="entry name" value="Thioredoxin-like_sf"/>
</dbReference>
<comment type="similarity">
    <text evidence="1">Belongs to the peroxiredoxin family. AhpC/Prx1 subfamily.</text>
</comment>
<keyword evidence="3" id="KW-1015">Disulfide bond</keyword>
<evidence type="ECO:0000313" key="6">
    <source>
        <dbReference type="EMBL" id="PLR79516.1"/>
    </source>
</evidence>